<proteinExistence type="predicted"/>
<comment type="caution">
    <text evidence="1">The sequence shown here is derived from an EMBL/GenBank/DDBJ whole genome shotgun (WGS) entry which is preliminary data.</text>
</comment>
<dbReference type="AlphaFoldDB" id="A0A147JXA1"/>
<evidence type="ECO:0000313" key="1">
    <source>
        <dbReference type="EMBL" id="KUO41089.1"/>
    </source>
</evidence>
<protein>
    <submittedName>
        <fullName evidence="1">Uncharacterized protein</fullName>
    </submittedName>
</protein>
<accession>A0A147JXA1</accession>
<gene>
    <name evidence="1" type="ORF">APZ16_05770</name>
</gene>
<organism evidence="1 2">
    <name type="scientific">Hadarchaeum yellowstonense</name>
    <dbReference type="NCBI Taxonomy" id="1776334"/>
    <lineage>
        <taxon>Archaea</taxon>
        <taxon>Methanobacteriati</taxon>
        <taxon>Candidatus Hadarchaeota</taxon>
        <taxon>Candidatus Hadarchaeia</taxon>
        <taxon>Candidatus Hadarchaeales</taxon>
        <taxon>Candidatus Hadarchaeaceae</taxon>
        <taxon>Candidatus Hadarchaeum</taxon>
    </lineage>
</organism>
<reference evidence="1 2" key="1">
    <citation type="journal article" date="2016" name="Nat. Microbiol.">
        <title>Genomic inference of the metabolism of cosmopolitan subsurface Archaea, Hadesarchaea.</title>
        <authorList>
            <person name="Baker B.J."/>
            <person name="Saw J.H."/>
            <person name="Lind A.E."/>
            <person name="Lazar C.S."/>
            <person name="Hinrichs K.-U."/>
            <person name="Teske A.P."/>
            <person name="Ettema T.J."/>
        </authorList>
    </citation>
    <scope>NUCLEOTIDE SEQUENCE [LARGE SCALE GENOMIC DNA]</scope>
</reference>
<evidence type="ECO:0000313" key="2">
    <source>
        <dbReference type="Proteomes" id="UP000074294"/>
    </source>
</evidence>
<sequence>MGSEREILCLAIEAKEKLAGKYVTIDDDGNIVTSDKPIMPACSRIVGVAKDEEFEKLLTQLRLC</sequence>
<dbReference type="STRING" id="1776334.APZ16_05770"/>
<name>A0A147JXA1_HADYE</name>
<dbReference type="EMBL" id="LQMQ01000028">
    <property type="protein sequence ID" value="KUO41089.1"/>
    <property type="molecule type" value="Genomic_DNA"/>
</dbReference>
<dbReference type="Proteomes" id="UP000074294">
    <property type="component" value="Unassembled WGS sequence"/>
</dbReference>